<reference evidence="13" key="3">
    <citation type="submission" date="2025-09" db="UniProtKB">
        <authorList>
            <consortium name="Ensembl"/>
        </authorList>
    </citation>
    <scope>IDENTIFICATION</scope>
    <source>
        <strain evidence="13">Guanapo</strain>
    </source>
</reference>
<dbReference type="InterPro" id="IPR001611">
    <property type="entry name" value="Leu-rich_rpt"/>
</dbReference>
<keyword evidence="5" id="KW-0677">Repeat</keyword>
<evidence type="ECO:0000256" key="11">
    <source>
        <dbReference type="RuleBase" id="RU369103"/>
    </source>
</evidence>
<comment type="subcellular location">
    <subcellularLocation>
        <location evidence="2">Cytoplasm</location>
    </subcellularLocation>
    <subcellularLocation>
        <location evidence="1 11">Nucleus</location>
    </subcellularLocation>
</comment>
<accession>A0A3P9PLB9</accession>
<dbReference type="GeneTree" id="ENSGT00950000182907"/>
<keyword evidence="3" id="KW-0963">Cytoplasm</keyword>
<evidence type="ECO:0000256" key="4">
    <source>
        <dbReference type="ARBA" id="ARBA00022614"/>
    </source>
</evidence>
<dbReference type="GO" id="GO:0005737">
    <property type="term" value="C:cytoplasm"/>
    <property type="evidence" value="ECO:0007669"/>
    <property type="project" value="UniProtKB-SubCell"/>
</dbReference>
<dbReference type="PROSITE" id="PS51450">
    <property type="entry name" value="LRR"/>
    <property type="match status" value="1"/>
</dbReference>
<dbReference type="SUPFAM" id="SSF52058">
    <property type="entry name" value="L domain-like"/>
    <property type="match status" value="1"/>
</dbReference>
<dbReference type="Gene3D" id="3.80.10.10">
    <property type="entry name" value="Ribonuclease Inhibitor"/>
    <property type="match status" value="1"/>
</dbReference>
<evidence type="ECO:0000256" key="7">
    <source>
        <dbReference type="ARBA" id="ARBA00023186"/>
    </source>
</evidence>
<dbReference type="Proteomes" id="UP000242638">
    <property type="component" value="Unassembled WGS sequence"/>
</dbReference>
<protein>
    <recommendedName>
        <fullName evidence="11">Acidic leucine-rich nuclear phosphoprotein 32 family member</fullName>
    </recommendedName>
</protein>
<dbReference type="InterPro" id="IPR032675">
    <property type="entry name" value="LRR_dom_sf"/>
</dbReference>
<keyword evidence="14" id="KW-1185">Reference proteome</keyword>
<dbReference type="Bgee" id="ENSPREG00000015155">
    <property type="expression patterns" value="Expressed in caudal fin and 1 other cell type or tissue"/>
</dbReference>
<evidence type="ECO:0000256" key="3">
    <source>
        <dbReference type="ARBA" id="ARBA00022490"/>
    </source>
</evidence>
<evidence type="ECO:0000256" key="8">
    <source>
        <dbReference type="ARBA" id="ARBA00023242"/>
    </source>
</evidence>
<dbReference type="GO" id="GO:0005634">
    <property type="term" value="C:nucleus"/>
    <property type="evidence" value="ECO:0007669"/>
    <property type="project" value="UniProtKB-SubCell"/>
</dbReference>
<dbReference type="GO" id="GO:0042393">
    <property type="term" value="F:histone binding"/>
    <property type="evidence" value="ECO:0007669"/>
    <property type="project" value="TreeGrafter"/>
</dbReference>
<dbReference type="FunFam" id="3.80.10.10:FF:000003">
    <property type="entry name" value="Acidic leucine-rich nuclear phosphoprotein 32 family member A"/>
    <property type="match status" value="1"/>
</dbReference>
<evidence type="ECO:0000256" key="10">
    <source>
        <dbReference type="ARBA" id="ARBA00045721"/>
    </source>
</evidence>
<dbReference type="GO" id="GO:0042981">
    <property type="term" value="P:regulation of apoptotic process"/>
    <property type="evidence" value="ECO:0007669"/>
    <property type="project" value="TreeGrafter"/>
</dbReference>
<evidence type="ECO:0000256" key="5">
    <source>
        <dbReference type="ARBA" id="ARBA00022737"/>
    </source>
</evidence>
<feature type="region of interest" description="Disordered" evidence="12">
    <location>
        <begin position="148"/>
        <end position="179"/>
    </location>
</feature>
<name>A0A3P9PLB9_POERE</name>
<dbReference type="AlphaFoldDB" id="A0A3P9PLB9"/>
<comment type="similarity">
    <text evidence="9 11">Belongs to the ANP32 family.</text>
</comment>
<dbReference type="GO" id="GO:0019212">
    <property type="term" value="F:phosphatase inhibitor activity"/>
    <property type="evidence" value="ECO:0007669"/>
    <property type="project" value="TreeGrafter"/>
</dbReference>
<dbReference type="Ensembl" id="ENSPRET00000022768.1">
    <property type="protein sequence ID" value="ENSPREP00000022530.1"/>
    <property type="gene ID" value="ENSPREG00000015155.1"/>
</dbReference>
<reference evidence="14" key="1">
    <citation type="submission" date="2013-11" db="EMBL/GenBank/DDBJ databases">
        <title>The genomic landscape of the Guanapo guppy.</title>
        <authorList>
            <person name="Kuenstner A."/>
            <person name="Dreyer C."/>
        </authorList>
    </citation>
    <scope>NUCLEOTIDE SEQUENCE</scope>
    <source>
        <strain evidence="14">Guanapo</strain>
    </source>
</reference>
<comment type="function">
    <text evidence="11">Multifunctional protein that is involved in the regulation of many processes.</text>
</comment>
<evidence type="ECO:0000313" key="14">
    <source>
        <dbReference type="Proteomes" id="UP000242638"/>
    </source>
</evidence>
<evidence type="ECO:0000256" key="9">
    <source>
        <dbReference type="ARBA" id="ARBA00025777"/>
    </source>
</evidence>
<sequence length="200" mass="21824">MEMKKRISLELRNRSPAEVRELVVDSCRSADGEVEGVTEEFSALEVLSMVNVGLGSLAKLPALPKLRKLEVSDNSISGGLDALAEKCPNLSYLNLSGNHIKELSSLQPLQNLKNLKSLDLYSCGVTAADGYRDAVFRLLPQVVYLDGFDPDDNEVPESNDYVEEEEDDEEEEEDGGGSEVKMSVLVPVPVLVLVLLSLSV</sequence>
<keyword evidence="4 11" id="KW-0433">Leucine-rich repeat</keyword>
<evidence type="ECO:0000313" key="13">
    <source>
        <dbReference type="Ensembl" id="ENSPREP00000022530.1"/>
    </source>
</evidence>
<feature type="compositionally biased region" description="Acidic residues" evidence="12">
    <location>
        <begin position="148"/>
        <end position="176"/>
    </location>
</feature>
<evidence type="ECO:0000256" key="6">
    <source>
        <dbReference type="ARBA" id="ARBA00022853"/>
    </source>
</evidence>
<evidence type="ECO:0000256" key="2">
    <source>
        <dbReference type="ARBA" id="ARBA00004496"/>
    </source>
</evidence>
<dbReference type="InterPro" id="IPR045081">
    <property type="entry name" value="AN32"/>
</dbReference>
<proteinExistence type="inferred from homology"/>
<keyword evidence="6" id="KW-0156">Chromatin regulator</keyword>
<keyword evidence="8 11" id="KW-0539">Nucleus</keyword>
<dbReference type="GO" id="GO:0006325">
    <property type="term" value="P:chromatin organization"/>
    <property type="evidence" value="ECO:0007669"/>
    <property type="project" value="UniProtKB-KW"/>
</dbReference>
<keyword evidence="7" id="KW-0143">Chaperone</keyword>
<organism evidence="13 14">
    <name type="scientific">Poecilia reticulata</name>
    <name type="common">Guppy</name>
    <name type="synonym">Acanthophacelus reticulatus</name>
    <dbReference type="NCBI Taxonomy" id="8081"/>
    <lineage>
        <taxon>Eukaryota</taxon>
        <taxon>Metazoa</taxon>
        <taxon>Chordata</taxon>
        <taxon>Craniata</taxon>
        <taxon>Vertebrata</taxon>
        <taxon>Euteleostomi</taxon>
        <taxon>Actinopterygii</taxon>
        <taxon>Neopterygii</taxon>
        <taxon>Teleostei</taxon>
        <taxon>Neoteleostei</taxon>
        <taxon>Acanthomorphata</taxon>
        <taxon>Ovalentaria</taxon>
        <taxon>Atherinomorphae</taxon>
        <taxon>Cyprinodontiformes</taxon>
        <taxon>Poeciliidae</taxon>
        <taxon>Poeciliinae</taxon>
        <taxon>Poecilia</taxon>
    </lineage>
</organism>
<evidence type="ECO:0000256" key="12">
    <source>
        <dbReference type="SAM" id="MobiDB-lite"/>
    </source>
</evidence>
<dbReference type="PANTHER" id="PTHR11375">
    <property type="entry name" value="ACIDIC LEUCINE-RICH NUCLEAR PHOSPHOPROTEIN 32"/>
    <property type="match status" value="1"/>
</dbReference>
<comment type="function">
    <text evidence="10">Histone chaperone that specifically mediates the genome-wide removal of histone H2A.Z/H2AZ1 from the nucleosome: removes H2A.Z/H2AZ1 from its normal sites of deposition, especially from enhancer and insulator regions. Not involved in deposition of H2A.Z/H2AZ1 in the nucleosome. May stabilize the evicted H2A.Z/H2AZ1-H2B dimer, thus shifting the equilibrium towards dissociation and the off-chromatin state. Inhibits activity of protein phosphatase 2A (PP2A). Does not inhibit protein phosphatase 1. May play a role in cerebellar development and synaptogenesis.</text>
</comment>
<evidence type="ECO:0000256" key="1">
    <source>
        <dbReference type="ARBA" id="ARBA00004123"/>
    </source>
</evidence>
<dbReference type="PANTHER" id="PTHR11375:SF5">
    <property type="entry name" value="ACIDIC LEUCINE-RICH NUCLEAR PHOSPHOPROTEIN 32 FAMILY MEMBER E"/>
    <property type="match status" value="1"/>
</dbReference>
<dbReference type="Pfam" id="PF14580">
    <property type="entry name" value="LRR_9"/>
    <property type="match status" value="1"/>
</dbReference>
<reference evidence="13" key="2">
    <citation type="submission" date="2025-08" db="UniProtKB">
        <authorList>
            <consortium name="Ensembl"/>
        </authorList>
    </citation>
    <scope>IDENTIFICATION</scope>
    <source>
        <strain evidence="13">Guanapo</strain>
    </source>
</reference>